<feature type="region of interest" description="Disordered" evidence="1">
    <location>
        <begin position="93"/>
        <end position="114"/>
    </location>
</feature>
<evidence type="ECO:0000313" key="2">
    <source>
        <dbReference type="Proteomes" id="UP000095280"/>
    </source>
</evidence>
<feature type="compositionally biased region" description="Polar residues" evidence="1">
    <location>
        <begin position="153"/>
        <end position="164"/>
    </location>
</feature>
<name>A0A1I8H3X2_9PLAT</name>
<feature type="compositionally biased region" description="Low complexity" evidence="1">
    <location>
        <begin position="102"/>
        <end position="112"/>
    </location>
</feature>
<reference evidence="3" key="1">
    <citation type="submission" date="2016-11" db="UniProtKB">
        <authorList>
            <consortium name="WormBaseParasite"/>
        </authorList>
    </citation>
    <scope>IDENTIFICATION</scope>
</reference>
<dbReference type="Proteomes" id="UP000095280">
    <property type="component" value="Unplaced"/>
</dbReference>
<sequence length="244" mass="27111">ILDFANLVALRDGSGSEYITLLLVESIVLPNSMWLFAIRYRHVVKRYFAKITRQPNLLDDRYCAMQMFQKRCTLMGSMYRGHRARSLASTYYDSSTVDRRQQNSQGRQSRNGRLAKIQDVGHVTMGLGRGGELNHGYSPTHHPLDSSSAASSFNNDPLTHSTGSTGTEWDAVQLHQLHQQPVSSGEQVRAVVHPLGTLPERRKEEEAAAKDAAKEADDEENRIDAVIVSTTEMAAEDSPTAVPT</sequence>
<accession>A0A1I8H3X2</accession>
<evidence type="ECO:0000256" key="1">
    <source>
        <dbReference type="SAM" id="MobiDB-lite"/>
    </source>
</evidence>
<feature type="region of interest" description="Disordered" evidence="1">
    <location>
        <begin position="196"/>
        <end position="223"/>
    </location>
</feature>
<feature type="compositionally biased region" description="Basic and acidic residues" evidence="1">
    <location>
        <begin position="199"/>
        <end position="215"/>
    </location>
</feature>
<proteinExistence type="predicted"/>
<keyword evidence="2" id="KW-1185">Reference proteome</keyword>
<protein>
    <submittedName>
        <fullName evidence="3">RSN1_7TM domain-containing protein</fullName>
    </submittedName>
</protein>
<feature type="region of interest" description="Disordered" evidence="1">
    <location>
        <begin position="128"/>
        <end position="164"/>
    </location>
</feature>
<dbReference type="AlphaFoldDB" id="A0A1I8H3X2"/>
<dbReference type="WBParaSite" id="maker-uti_cns_0004210-snap-gene-0.6-mRNA-1">
    <property type="protein sequence ID" value="maker-uti_cns_0004210-snap-gene-0.6-mRNA-1"/>
    <property type="gene ID" value="maker-uti_cns_0004210-snap-gene-0.6"/>
</dbReference>
<organism evidence="2 3">
    <name type="scientific">Macrostomum lignano</name>
    <dbReference type="NCBI Taxonomy" id="282301"/>
    <lineage>
        <taxon>Eukaryota</taxon>
        <taxon>Metazoa</taxon>
        <taxon>Spiralia</taxon>
        <taxon>Lophotrochozoa</taxon>
        <taxon>Platyhelminthes</taxon>
        <taxon>Rhabditophora</taxon>
        <taxon>Macrostomorpha</taxon>
        <taxon>Macrostomida</taxon>
        <taxon>Macrostomidae</taxon>
        <taxon>Macrostomum</taxon>
    </lineage>
</organism>
<evidence type="ECO:0000313" key="3">
    <source>
        <dbReference type="WBParaSite" id="maker-uti_cns_0004210-snap-gene-0.6-mRNA-1"/>
    </source>
</evidence>